<evidence type="ECO:0000313" key="5">
    <source>
        <dbReference type="EMBL" id="PLW38676.1"/>
    </source>
</evidence>
<dbReference type="GO" id="GO:0070971">
    <property type="term" value="C:endoplasmic reticulum exit site"/>
    <property type="evidence" value="ECO:0007669"/>
    <property type="project" value="TreeGrafter"/>
</dbReference>
<dbReference type="GO" id="GO:0005198">
    <property type="term" value="F:structural molecule activity"/>
    <property type="evidence" value="ECO:0007669"/>
    <property type="project" value="TreeGrafter"/>
</dbReference>
<proteinExistence type="predicted"/>
<protein>
    <submittedName>
        <fullName evidence="5">Uncharacterized protein</fullName>
    </submittedName>
</protein>
<dbReference type="GO" id="GO:0090110">
    <property type="term" value="P:COPII-coated vesicle cargo loading"/>
    <property type="evidence" value="ECO:0007669"/>
    <property type="project" value="TreeGrafter"/>
</dbReference>
<feature type="region of interest" description="Disordered" evidence="4">
    <location>
        <begin position="222"/>
        <end position="242"/>
    </location>
</feature>
<dbReference type="PANTHER" id="PTHR13923:SF11">
    <property type="entry name" value="SECRETORY 31, ISOFORM D"/>
    <property type="match status" value="1"/>
</dbReference>
<dbReference type="PANTHER" id="PTHR13923">
    <property type="entry name" value="SEC31-RELATED PROTEIN"/>
    <property type="match status" value="1"/>
</dbReference>
<name>A0A2N5UM10_9BASI</name>
<sequence length="332" mass="37078">MNPPTTTASSIPDDIRLKCSYYASEIKTQVNSLFKEQHKWLDNHLNEIKETLDKVTEMKAGTRAVMAGIIKTPSRKRTKRISKKISESDHVGLDASGNLSSVLPLSELKRSHLNMNSQEVQDIINQQLEKERKEIESRLQKELSLLDQQYKSPVKKRASSSTLISTNWSFQSYWCPQNPNLTETASFDGRIAINSLQSTGEESNAAPPPLNSGPAVDVVTISNPSPPNLAQQAPTDNPSTKLSPVVNIKQVVTKSTLVERALKLENASQARNLQNLCKERVNQLPSTASTIELQNWKLLSTRFKTDSSDELVNLLGFSRSKVKLMVKRQIEN</sequence>
<keyword evidence="6" id="KW-1185">Reference proteome</keyword>
<keyword evidence="1" id="KW-0813">Transport</keyword>
<dbReference type="STRING" id="200324.A0A2N5UM10"/>
<organism evidence="5 6">
    <name type="scientific">Puccinia coronata f. sp. avenae</name>
    <dbReference type="NCBI Taxonomy" id="200324"/>
    <lineage>
        <taxon>Eukaryota</taxon>
        <taxon>Fungi</taxon>
        <taxon>Dikarya</taxon>
        <taxon>Basidiomycota</taxon>
        <taxon>Pucciniomycotina</taxon>
        <taxon>Pucciniomycetes</taxon>
        <taxon>Pucciniales</taxon>
        <taxon>Pucciniaceae</taxon>
        <taxon>Puccinia</taxon>
    </lineage>
</organism>
<keyword evidence="3" id="KW-0677">Repeat</keyword>
<dbReference type="EMBL" id="PGCJ01000204">
    <property type="protein sequence ID" value="PLW38676.1"/>
    <property type="molecule type" value="Genomic_DNA"/>
</dbReference>
<feature type="region of interest" description="Disordered" evidence="4">
    <location>
        <begin position="198"/>
        <end position="217"/>
    </location>
</feature>
<reference evidence="5 6" key="1">
    <citation type="submission" date="2017-11" db="EMBL/GenBank/DDBJ databases">
        <title>De novo assembly and phasing of dikaryotic genomes from two isolates of Puccinia coronata f. sp. avenae, the causal agent of oat crown rust.</title>
        <authorList>
            <person name="Miller M.E."/>
            <person name="Zhang Y."/>
            <person name="Omidvar V."/>
            <person name="Sperschneider J."/>
            <person name="Schwessinger B."/>
            <person name="Raley C."/>
            <person name="Palmer J.M."/>
            <person name="Garnica D."/>
            <person name="Upadhyaya N."/>
            <person name="Rathjen J."/>
            <person name="Taylor J.M."/>
            <person name="Park R.F."/>
            <person name="Dodds P.N."/>
            <person name="Hirsch C.D."/>
            <person name="Kianian S.F."/>
            <person name="Figueroa M."/>
        </authorList>
    </citation>
    <scope>NUCLEOTIDE SEQUENCE [LARGE SCALE GENOMIC DNA]</scope>
    <source>
        <strain evidence="5">12NC29</strain>
    </source>
</reference>
<gene>
    <name evidence="5" type="ORF">PCANC_16025</name>
</gene>
<dbReference type="AlphaFoldDB" id="A0A2N5UM10"/>
<evidence type="ECO:0000313" key="6">
    <source>
        <dbReference type="Proteomes" id="UP000235388"/>
    </source>
</evidence>
<keyword evidence="2" id="KW-0853">WD repeat</keyword>
<dbReference type="GO" id="GO:0007029">
    <property type="term" value="P:endoplasmic reticulum organization"/>
    <property type="evidence" value="ECO:0007669"/>
    <property type="project" value="TreeGrafter"/>
</dbReference>
<evidence type="ECO:0000256" key="2">
    <source>
        <dbReference type="ARBA" id="ARBA00022574"/>
    </source>
</evidence>
<evidence type="ECO:0000256" key="4">
    <source>
        <dbReference type="SAM" id="MobiDB-lite"/>
    </source>
</evidence>
<evidence type="ECO:0000256" key="3">
    <source>
        <dbReference type="ARBA" id="ARBA00022737"/>
    </source>
</evidence>
<dbReference type="Proteomes" id="UP000235388">
    <property type="component" value="Unassembled WGS sequence"/>
</dbReference>
<dbReference type="OrthoDB" id="542917at2759"/>
<dbReference type="Gene3D" id="1.25.40.1030">
    <property type="match status" value="1"/>
</dbReference>
<evidence type="ECO:0000256" key="1">
    <source>
        <dbReference type="ARBA" id="ARBA00022448"/>
    </source>
</evidence>
<comment type="caution">
    <text evidence="5">The sequence shown here is derived from an EMBL/GenBank/DDBJ whole genome shotgun (WGS) entry which is preliminary data.</text>
</comment>
<accession>A0A2N5UM10</accession>
<dbReference type="InterPro" id="IPR040251">
    <property type="entry name" value="SEC31-like"/>
</dbReference>
<dbReference type="GO" id="GO:0030127">
    <property type="term" value="C:COPII vesicle coat"/>
    <property type="evidence" value="ECO:0007669"/>
    <property type="project" value="TreeGrafter"/>
</dbReference>